<dbReference type="PANTHER" id="PTHR48079:SF6">
    <property type="entry name" value="NAD(P)-BINDING DOMAIN-CONTAINING PROTEIN-RELATED"/>
    <property type="match status" value="1"/>
</dbReference>
<name>A0ABP9D940_9BACT</name>
<dbReference type="Pfam" id="PF01370">
    <property type="entry name" value="Epimerase"/>
    <property type="match status" value="1"/>
</dbReference>
<dbReference type="SUPFAM" id="SSF51735">
    <property type="entry name" value="NAD(P)-binding Rossmann-fold domains"/>
    <property type="match status" value="1"/>
</dbReference>
<organism evidence="2 3">
    <name type="scientific">Algivirga pacifica</name>
    <dbReference type="NCBI Taxonomy" id="1162670"/>
    <lineage>
        <taxon>Bacteria</taxon>
        <taxon>Pseudomonadati</taxon>
        <taxon>Bacteroidota</taxon>
        <taxon>Cytophagia</taxon>
        <taxon>Cytophagales</taxon>
        <taxon>Flammeovirgaceae</taxon>
        <taxon>Algivirga</taxon>
    </lineage>
</organism>
<reference evidence="3" key="1">
    <citation type="journal article" date="2019" name="Int. J. Syst. Evol. Microbiol.">
        <title>The Global Catalogue of Microorganisms (GCM) 10K type strain sequencing project: providing services to taxonomists for standard genome sequencing and annotation.</title>
        <authorList>
            <consortium name="The Broad Institute Genomics Platform"/>
            <consortium name="The Broad Institute Genome Sequencing Center for Infectious Disease"/>
            <person name="Wu L."/>
            <person name="Ma J."/>
        </authorList>
    </citation>
    <scope>NUCLEOTIDE SEQUENCE [LARGE SCALE GENOMIC DNA]</scope>
    <source>
        <strain evidence="3">JCM 18326</strain>
    </source>
</reference>
<sequence>MRYFITGCSGFVGEHIARKVILEGGTVRASKRSNSNTLRLKDLEQYIEWVDINLLDPEAIAIAIKDCNAIIHTAAMVSFDSSKAQSMEEFNVQSTANIVNVALENNIPLCYVSSIAAVGSSSSNTPINENQKWEDSAENSAYSISKYHAEQEVWRGVAEGLKAVILNPSVILGHGDWQRSSLKIFNYILNEGYYYPQGYFSYVDVRDVANLAYRGLTEQKYGERFILNSGSLPYQKVFQTIARYFDVRPPQKALPIWMGGIAAKLEALRTRIFGGEPKITKDLIRSSSQKKIYSSQKAISTFEYAFYSLEDTMKWVKKNYNNT</sequence>
<evidence type="ECO:0000259" key="1">
    <source>
        <dbReference type="Pfam" id="PF01370"/>
    </source>
</evidence>
<dbReference type="InterPro" id="IPR036291">
    <property type="entry name" value="NAD(P)-bd_dom_sf"/>
</dbReference>
<dbReference type="InterPro" id="IPR001509">
    <property type="entry name" value="Epimerase_deHydtase"/>
</dbReference>
<gene>
    <name evidence="2" type="ORF">GCM10023331_13760</name>
</gene>
<accession>A0ABP9D940</accession>
<dbReference type="RefSeq" id="WP_345370381.1">
    <property type="nucleotide sequence ID" value="NZ_BAABJX010000022.1"/>
</dbReference>
<feature type="domain" description="NAD-dependent epimerase/dehydratase" evidence="1">
    <location>
        <begin position="4"/>
        <end position="218"/>
    </location>
</feature>
<comment type="caution">
    <text evidence="2">The sequence shown here is derived from an EMBL/GenBank/DDBJ whole genome shotgun (WGS) entry which is preliminary data.</text>
</comment>
<dbReference type="Proteomes" id="UP001500298">
    <property type="component" value="Unassembled WGS sequence"/>
</dbReference>
<dbReference type="EMBL" id="BAABJX010000022">
    <property type="protein sequence ID" value="GAA4829768.1"/>
    <property type="molecule type" value="Genomic_DNA"/>
</dbReference>
<keyword evidence="3" id="KW-1185">Reference proteome</keyword>
<evidence type="ECO:0000313" key="3">
    <source>
        <dbReference type="Proteomes" id="UP001500298"/>
    </source>
</evidence>
<dbReference type="PANTHER" id="PTHR48079">
    <property type="entry name" value="PROTEIN YEEZ"/>
    <property type="match status" value="1"/>
</dbReference>
<dbReference type="InterPro" id="IPR051783">
    <property type="entry name" value="NAD(P)-dependent_oxidoreduct"/>
</dbReference>
<protein>
    <submittedName>
        <fullName evidence="2">SDR family oxidoreductase</fullName>
    </submittedName>
</protein>
<dbReference type="Gene3D" id="3.40.50.720">
    <property type="entry name" value="NAD(P)-binding Rossmann-like Domain"/>
    <property type="match status" value="1"/>
</dbReference>
<proteinExistence type="predicted"/>
<evidence type="ECO:0000313" key="2">
    <source>
        <dbReference type="EMBL" id="GAA4829768.1"/>
    </source>
</evidence>